<evidence type="ECO:0000256" key="9">
    <source>
        <dbReference type="ARBA" id="ARBA00023033"/>
    </source>
</evidence>
<reference evidence="11" key="1">
    <citation type="submission" date="2019-12" db="EMBL/GenBank/DDBJ databases">
        <title>Genome sequencing and annotation of Brassica cretica.</title>
        <authorList>
            <person name="Studholme D.J."/>
            <person name="Sarris P."/>
        </authorList>
    </citation>
    <scope>NUCLEOTIDE SEQUENCE</scope>
    <source>
        <strain evidence="11">PFS-109/04</strain>
        <tissue evidence="11">Leaf</tissue>
    </source>
</reference>
<dbReference type="Proteomes" id="UP000712600">
    <property type="component" value="Unassembled WGS sequence"/>
</dbReference>
<dbReference type="Gene3D" id="1.10.630.10">
    <property type="entry name" value="Cytochrome P450"/>
    <property type="match status" value="1"/>
</dbReference>
<evidence type="ECO:0000256" key="1">
    <source>
        <dbReference type="ARBA" id="ARBA00001971"/>
    </source>
</evidence>
<keyword evidence="7" id="KW-1133">Transmembrane helix</keyword>
<evidence type="ECO:0000313" key="12">
    <source>
        <dbReference type="Proteomes" id="UP000712600"/>
    </source>
</evidence>
<evidence type="ECO:0000256" key="8">
    <source>
        <dbReference type="ARBA" id="ARBA00023002"/>
    </source>
</evidence>
<evidence type="ECO:0000256" key="5">
    <source>
        <dbReference type="ARBA" id="ARBA00022692"/>
    </source>
</evidence>
<dbReference type="AlphaFoldDB" id="A0A8S9RAI9"/>
<dbReference type="InterPro" id="IPR051103">
    <property type="entry name" value="Plant_metabolite_P450s"/>
</dbReference>
<dbReference type="GO" id="GO:0016709">
    <property type="term" value="F:oxidoreductase activity, acting on paired donors, with incorporation or reduction of molecular oxygen, NAD(P)H as one donor, and incorporation of one atom of oxygen"/>
    <property type="evidence" value="ECO:0007669"/>
    <property type="project" value="TreeGrafter"/>
</dbReference>
<dbReference type="InterPro" id="IPR002401">
    <property type="entry name" value="Cyt_P450_E_grp-I"/>
</dbReference>
<dbReference type="PRINTS" id="PR00463">
    <property type="entry name" value="EP450I"/>
</dbReference>
<keyword evidence="4" id="KW-0408">Iron</keyword>
<evidence type="ECO:0000313" key="11">
    <source>
        <dbReference type="EMBL" id="KAF3569798.1"/>
    </source>
</evidence>
<organism evidence="11 12">
    <name type="scientific">Brassica cretica</name>
    <name type="common">Mustard</name>
    <dbReference type="NCBI Taxonomy" id="69181"/>
    <lineage>
        <taxon>Eukaryota</taxon>
        <taxon>Viridiplantae</taxon>
        <taxon>Streptophyta</taxon>
        <taxon>Embryophyta</taxon>
        <taxon>Tracheophyta</taxon>
        <taxon>Spermatophyta</taxon>
        <taxon>Magnoliopsida</taxon>
        <taxon>eudicotyledons</taxon>
        <taxon>Gunneridae</taxon>
        <taxon>Pentapetalae</taxon>
        <taxon>rosids</taxon>
        <taxon>malvids</taxon>
        <taxon>Brassicales</taxon>
        <taxon>Brassicaceae</taxon>
        <taxon>Brassiceae</taxon>
        <taxon>Brassica</taxon>
    </lineage>
</organism>
<protein>
    <submittedName>
        <fullName evidence="11">Uncharacterized protein</fullName>
    </submittedName>
</protein>
<evidence type="ECO:0000256" key="2">
    <source>
        <dbReference type="ARBA" id="ARBA00004167"/>
    </source>
</evidence>
<keyword evidence="9" id="KW-0503">Monooxygenase</keyword>
<evidence type="ECO:0000256" key="3">
    <source>
        <dbReference type="ARBA" id="ARBA00010617"/>
    </source>
</evidence>
<dbReference type="EMBL" id="QGKX02000095">
    <property type="protein sequence ID" value="KAF3569798.1"/>
    <property type="molecule type" value="Genomic_DNA"/>
</dbReference>
<dbReference type="GO" id="GO:0020037">
    <property type="term" value="F:heme binding"/>
    <property type="evidence" value="ECO:0007669"/>
    <property type="project" value="InterPro"/>
</dbReference>
<dbReference type="GO" id="GO:0005506">
    <property type="term" value="F:iron ion binding"/>
    <property type="evidence" value="ECO:0007669"/>
    <property type="project" value="InterPro"/>
</dbReference>
<comment type="cofactor">
    <cofactor evidence="1">
        <name>heme</name>
        <dbReference type="ChEBI" id="CHEBI:30413"/>
    </cofactor>
</comment>
<keyword evidence="6" id="KW-0479">Metal-binding</keyword>
<comment type="subcellular location">
    <subcellularLocation>
        <location evidence="2">Membrane</location>
        <topology evidence="2">Single-pass membrane protein</topology>
    </subcellularLocation>
</comment>
<gene>
    <name evidence="11" type="ORF">F2Q69_00058250</name>
</gene>
<evidence type="ECO:0000256" key="6">
    <source>
        <dbReference type="ARBA" id="ARBA00022723"/>
    </source>
</evidence>
<dbReference type="Pfam" id="PF00067">
    <property type="entry name" value="p450"/>
    <property type="match status" value="1"/>
</dbReference>
<evidence type="ECO:0000256" key="7">
    <source>
        <dbReference type="ARBA" id="ARBA00022989"/>
    </source>
</evidence>
<dbReference type="InterPro" id="IPR001128">
    <property type="entry name" value="Cyt_P450"/>
</dbReference>
<accession>A0A8S9RAI9</accession>
<evidence type="ECO:0000256" key="10">
    <source>
        <dbReference type="ARBA" id="ARBA00023136"/>
    </source>
</evidence>
<keyword evidence="10" id="KW-0472">Membrane</keyword>
<dbReference type="GO" id="GO:0016020">
    <property type="term" value="C:membrane"/>
    <property type="evidence" value="ECO:0007669"/>
    <property type="project" value="UniProtKB-SubCell"/>
</dbReference>
<dbReference type="PANTHER" id="PTHR24298:SF453">
    <property type="entry name" value="CYTOCHROME P450 705A22"/>
    <property type="match status" value="1"/>
</dbReference>
<keyword evidence="5" id="KW-0812">Transmembrane</keyword>
<keyword evidence="8" id="KW-0560">Oxidoreductase</keyword>
<name>A0A8S9RAI9_BRACR</name>
<proteinExistence type="inferred from homology"/>
<dbReference type="InterPro" id="IPR036396">
    <property type="entry name" value="Cyt_P450_sf"/>
</dbReference>
<dbReference type="SUPFAM" id="SSF48264">
    <property type="entry name" value="Cytochrome P450"/>
    <property type="match status" value="1"/>
</dbReference>
<comment type="similarity">
    <text evidence="3">Belongs to the cytochrome P450 family.</text>
</comment>
<sequence length="226" mass="25509">MELSSFSELLSSPSSSSLQLLWPTAHDVNVSSRNLPTNEGSFLFDTSGFVTAPYGDELERLRGILLDKGRKKESVDINKEARKLVGNIVARMTMGVSFTEENGDIESIQSLVAKANASKIKTALSVLIFGQLEKLGISWFKKRTVFKKIDWLLERFLMEHKEKSNRDRRIDMMDVLVGVSEDENAEYKITRNNIKSFLVELFFGGIDTSVTSVQWTMAEIINNPIH</sequence>
<comment type="caution">
    <text evidence="11">The sequence shown here is derived from an EMBL/GenBank/DDBJ whole genome shotgun (WGS) entry which is preliminary data.</text>
</comment>
<keyword evidence="4" id="KW-0349">Heme</keyword>
<dbReference type="PANTHER" id="PTHR24298">
    <property type="entry name" value="FLAVONOID 3'-MONOOXYGENASE-RELATED"/>
    <property type="match status" value="1"/>
</dbReference>
<evidence type="ECO:0000256" key="4">
    <source>
        <dbReference type="ARBA" id="ARBA00022617"/>
    </source>
</evidence>